<comment type="caution">
    <text evidence="1">The sequence shown here is derived from an EMBL/GenBank/DDBJ whole genome shotgun (WGS) entry which is preliminary data.</text>
</comment>
<sequence>MEESGERVVDERLRAINKKTGKYVDLIKRTIYDDTPFPIVKYLNYSYDELNYDYVRYLNFDIDINWEQRRYQIVKDLLSNDFDGRKIGMDEIDNAIFTADLIINRLKTV</sequence>
<proteinExistence type="predicted"/>
<protein>
    <submittedName>
        <fullName evidence="1">Uncharacterized protein</fullName>
    </submittedName>
</protein>
<dbReference type="RefSeq" id="WP_390198087.1">
    <property type="nucleotide sequence ID" value="NZ_JBHMEP010000022.1"/>
</dbReference>
<dbReference type="EMBL" id="JBHMEP010000022">
    <property type="protein sequence ID" value="MFB9137796.1"/>
    <property type="molecule type" value="Genomic_DNA"/>
</dbReference>
<gene>
    <name evidence="1" type="ORF">ACFFUV_22875</name>
</gene>
<evidence type="ECO:0000313" key="2">
    <source>
        <dbReference type="Proteomes" id="UP001589645"/>
    </source>
</evidence>
<name>A0ABV5HW69_9VIBR</name>
<keyword evidence="2" id="KW-1185">Reference proteome</keyword>
<dbReference type="Proteomes" id="UP001589645">
    <property type="component" value="Unassembled WGS sequence"/>
</dbReference>
<reference evidence="1 2" key="1">
    <citation type="submission" date="2024-09" db="EMBL/GenBank/DDBJ databases">
        <authorList>
            <person name="Sun Q."/>
            <person name="Mori K."/>
        </authorList>
    </citation>
    <scope>NUCLEOTIDE SEQUENCE [LARGE SCALE GENOMIC DNA]</scope>
    <source>
        <strain evidence="1 2">CECT 8064</strain>
    </source>
</reference>
<organism evidence="1 2">
    <name type="scientific">Vibrio olivae</name>
    <dbReference type="NCBI Taxonomy" id="1243002"/>
    <lineage>
        <taxon>Bacteria</taxon>
        <taxon>Pseudomonadati</taxon>
        <taxon>Pseudomonadota</taxon>
        <taxon>Gammaproteobacteria</taxon>
        <taxon>Vibrionales</taxon>
        <taxon>Vibrionaceae</taxon>
        <taxon>Vibrio</taxon>
    </lineage>
</organism>
<evidence type="ECO:0000313" key="1">
    <source>
        <dbReference type="EMBL" id="MFB9137796.1"/>
    </source>
</evidence>
<accession>A0ABV5HW69</accession>